<accession>A0AAJ0DPS5</accession>
<keyword evidence="5" id="KW-0963">Cytoplasm</keyword>
<reference evidence="12" key="1">
    <citation type="submission" date="2023-04" db="EMBL/GenBank/DDBJ databases">
        <title>Black Yeasts Isolated from many extreme environments.</title>
        <authorList>
            <person name="Coleine C."/>
            <person name="Stajich J.E."/>
            <person name="Selbmann L."/>
        </authorList>
    </citation>
    <scope>NUCLEOTIDE SEQUENCE</scope>
    <source>
        <strain evidence="12">CCFEE 5312</strain>
    </source>
</reference>
<evidence type="ECO:0000256" key="5">
    <source>
        <dbReference type="ARBA" id="ARBA00022490"/>
    </source>
</evidence>
<evidence type="ECO:0000256" key="2">
    <source>
        <dbReference type="ARBA" id="ARBA00004496"/>
    </source>
</evidence>
<gene>
    <name evidence="12" type="ORF">LTR09_004556</name>
</gene>
<dbReference type="PANTHER" id="PTHR46009">
    <property type="entry name" value="VACUOLAR PROTEIN SORTING-ASSOCIATED PROTEIN VTA1 HOMOLOG"/>
    <property type="match status" value="1"/>
</dbReference>
<evidence type="ECO:0000256" key="8">
    <source>
        <dbReference type="ARBA" id="ARBA00023136"/>
    </source>
</evidence>
<dbReference type="InterPro" id="IPR044538">
    <property type="entry name" value="Vta1-like"/>
</dbReference>
<dbReference type="GO" id="GO:0032511">
    <property type="term" value="P:late endosome to vacuole transport via multivesicular body sorting pathway"/>
    <property type="evidence" value="ECO:0007669"/>
    <property type="project" value="InterPro"/>
</dbReference>
<feature type="compositionally biased region" description="Low complexity" evidence="9">
    <location>
        <begin position="338"/>
        <end position="349"/>
    </location>
</feature>
<feature type="region of interest" description="Disordered" evidence="9">
    <location>
        <begin position="159"/>
        <end position="178"/>
    </location>
</feature>
<feature type="compositionally biased region" description="Polar residues" evidence="9">
    <location>
        <begin position="241"/>
        <end position="255"/>
    </location>
</feature>
<comment type="caution">
    <text evidence="12">The sequence shown here is derived from an EMBL/GenBank/DDBJ whole genome shotgun (WGS) entry which is preliminary data.</text>
</comment>
<dbReference type="AlphaFoldDB" id="A0AAJ0DPS5"/>
<name>A0AAJ0DPS5_9PEZI</name>
<evidence type="ECO:0008006" key="14">
    <source>
        <dbReference type="Google" id="ProtNLM"/>
    </source>
</evidence>
<evidence type="ECO:0000259" key="10">
    <source>
        <dbReference type="Pfam" id="PF04652"/>
    </source>
</evidence>
<evidence type="ECO:0000256" key="9">
    <source>
        <dbReference type="SAM" id="MobiDB-lite"/>
    </source>
</evidence>
<dbReference type="GO" id="GO:0005771">
    <property type="term" value="C:multivesicular body"/>
    <property type="evidence" value="ECO:0007669"/>
    <property type="project" value="TreeGrafter"/>
</dbReference>
<dbReference type="GO" id="GO:0010008">
    <property type="term" value="C:endosome membrane"/>
    <property type="evidence" value="ECO:0007669"/>
    <property type="project" value="UniProtKB-SubCell"/>
</dbReference>
<keyword evidence="7" id="KW-0653">Protein transport</keyword>
<keyword evidence="13" id="KW-1185">Reference proteome</keyword>
<comment type="similarity">
    <text evidence="3">Belongs to the VTA1 family.</text>
</comment>
<dbReference type="Proteomes" id="UP001271007">
    <property type="component" value="Unassembled WGS sequence"/>
</dbReference>
<protein>
    <recommendedName>
        <fullName evidence="14">DUF605-domain-containing protein</fullName>
    </recommendedName>
</protein>
<comment type="subcellular location">
    <subcellularLocation>
        <location evidence="2">Cytoplasm</location>
    </subcellularLocation>
    <subcellularLocation>
        <location evidence="1">Endosome membrane</location>
        <topology evidence="1">Peripheral membrane protein</topology>
    </subcellularLocation>
</comment>
<dbReference type="InterPro" id="IPR039431">
    <property type="entry name" value="Vta1/CALS_N"/>
</dbReference>
<evidence type="ECO:0000256" key="4">
    <source>
        <dbReference type="ARBA" id="ARBA00022448"/>
    </source>
</evidence>
<dbReference type="Pfam" id="PF04652">
    <property type="entry name" value="Vta1"/>
    <property type="match status" value="1"/>
</dbReference>
<evidence type="ECO:0000256" key="7">
    <source>
        <dbReference type="ARBA" id="ARBA00022927"/>
    </source>
</evidence>
<keyword evidence="8" id="KW-0472">Membrane</keyword>
<dbReference type="EMBL" id="JAWDJX010000012">
    <property type="protein sequence ID" value="KAK3054288.1"/>
    <property type="molecule type" value="Genomic_DNA"/>
</dbReference>
<evidence type="ECO:0000313" key="13">
    <source>
        <dbReference type="Proteomes" id="UP001271007"/>
    </source>
</evidence>
<feature type="domain" description="Vta1 C-terminal" evidence="11">
    <location>
        <begin position="377"/>
        <end position="411"/>
    </location>
</feature>
<evidence type="ECO:0000256" key="1">
    <source>
        <dbReference type="ARBA" id="ARBA00004481"/>
    </source>
</evidence>
<keyword evidence="6" id="KW-0967">Endosome</keyword>
<evidence type="ECO:0000313" key="12">
    <source>
        <dbReference type="EMBL" id="KAK3054288.1"/>
    </source>
</evidence>
<dbReference type="InterPro" id="IPR023175">
    <property type="entry name" value="Vta1/CALS_N_sf"/>
</dbReference>
<dbReference type="Gene3D" id="1.20.5.420">
    <property type="entry name" value="Immunoglobulin FC, subunit C"/>
    <property type="match status" value="1"/>
</dbReference>
<feature type="region of interest" description="Disordered" evidence="9">
    <location>
        <begin position="189"/>
        <end position="380"/>
    </location>
</feature>
<dbReference type="PANTHER" id="PTHR46009:SF1">
    <property type="entry name" value="VACUOLAR PROTEIN SORTING-ASSOCIATED PROTEIN VTA1 HOMOLOG"/>
    <property type="match status" value="1"/>
</dbReference>
<dbReference type="Gene3D" id="1.25.40.270">
    <property type="entry name" value="Vacuolar protein sorting-associated protein vta1"/>
    <property type="match status" value="1"/>
</dbReference>
<keyword evidence="4" id="KW-0813">Transport</keyword>
<evidence type="ECO:0000259" key="11">
    <source>
        <dbReference type="Pfam" id="PF18097"/>
    </source>
</evidence>
<sequence length="414" mass="45113">MALQLPAKLKIGEIQRFASRAAQLEKFRPIVTYWCEYYILQHVLNSNLHQVDDECQSYALQLMDKLEQYKADNATNDAIVDDVAAKAYMENFGLDTFGRADETQRTNKVTKQTADTFMAAATFLDLLSVWGEVDREVAAKSKFAKFHAARILKAFKAGEDPNATNPVVEQPQMPPADDFDAELRDLERQQNGGSGYQPPSVEDAGPSGAPSRETSEYQDQPSGPPAVPRQEEDEVSPIEPNFSSAQETASLRQNSLGGGYFPTLSGEPADVEMRDHASAPPPQSPMNPQDFYNTNAPPPLHTLSAPSPSALGMGDANRPGRPPPDQMTAQPPTVPHVQSSPAPQFQAQPFSPPAPAFAPAPLQHTRPPGGYNMDDESSMAAQKHCRWAISALNFEDVNTAVKELRLALQSLGAT</sequence>
<dbReference type="Pfam" id="PF18097">
    <property type="entry name" value="Vta1_C"/>
    <property type="match status" value="1"/>
</dbReference>
<feature type="compositionally biased region" description="Polar residues" evidence="9">
    <location>
        <begin position="286"/>
        <end position="295"/>
    </location>
</feature>
<feature type="domain" description="Vta1/callose synthase N-terminal" evidence="10">
    <location>
        <begin position="14"/>
        <end position="156"/>
    </location>
</feature>
<dbReference type="InterPro" id="IPR041212">
    <property type="entry name" value="Vta1_C"/>
</dbReference>
<proteinExistence type="inferred from homology"/>
<evidence type="ECO:0000256" key="6">
    <source>
        <dbReference type="ARBA" id="ARBA00022753"/>
    </source>
</evidence>
<organism evidence="12 13">
    <name type="scientific">Extremus antarcticus</name>
    <dbReference type="NCBI Taxonomy" id="702011"/>
    <lineage>
        <taxon>Eukaryota</taxon>
        <taxon>Fungi</taxon>
        <taxon>Dikarya</taxon>
        <taxon>Ascomycota</taxon>
        <taxon>Pezizomycotina</taxon>
        <taxon>Dothideomycetes</taxon>
        <taxon>Dothideomycetidae</taxon>
        <taxon>Mycosphaerellales</taxon>
        <taxon>Extremaceae</taxon>
        <taxon>Extremus</taxon>
    </lineage>
</organism>
<dbReference type="GO" id="GO:0015031">
    <property type="term" value="P:protein transport"/>
    <property type="evidence" value="ECO:0007669"/>
    <property type="project" value="UniProtKB-KW"/>
</dbReference>
<evidence type="ECO:0000256" key="3">
    <source>
        <dbReference type="ARBA" id="ARBA00007895"/>
    </source>
</evidence>